<dbReference type="KEGG" id="hty:BN2458_PEG1887"/>
<dbReference type="PROSITE" id="PS50088">
    <property type="entry name" value="ANK_REPEAT"/>
    <property type="match status" value="5"/>
</dbReference>
<evidence type="ECO:0000313" key="7">
    <source>
        <dbReference type="Proteomes" id="UP000029925"/>
    </source>
</evidence>
<sequence>MKKWLILLCMISIFVGCGNEENEIKQNLQEKNQEVQQENVSQTKESQNQSKETFINEERSLRSQSPQKWLEKYDVNAKDSNGETLLMFFAAYGSDDEVKYLLAQGADVNATDKQGQSALFYALFCGAEGCIFDKVKTLVEAGANVNAKNVKGDSVLRVALGSSEEIEEYLKSKGALDSKSFDESINNLSEQEISRIANPRLVEVVRTYNGKVGIKCIAELLQSDNIDEVLKEEQEVSKDIYAYEGQSALLLAAKFGYDELVAILLELGANSNVIGYYTTPLLEAATNNYYHISKLLLEHGADVNLRAQDNGTTPIIALVEGESKGLLSIKDEKERTKEEDKARIPLLELLIKSGGDVNAQDFVREGDNINALSSALELERENLAVLLIQSGADIKDERYPPLNDAVKYGLVNAVEALLKAGANPMQKDLFYQTSALDIIGENKLERMSSEYARTLFHSLEPEKQSRIKELINQAIETINP</sequence>
<dbReference type="PATRIC" id="fig|76936.10.peg.1840"/>
<keyword evidence="2 3" id="KW-0040">ANK repeat</keyword>
<dbReference type="PRINTS" id="PR01415">
    <property type="entry name" value="ANKYRIN"/>
</dbReference>
<keyword evidence="1" id="KW-0677">Repeat</keyword>
<dbReference type="AlphaFoldDB" id="A0A099UCZ0"/>
<feature type="repeat" description="ANK" evidence="3">
    <location>
        <begin position="81"/>
        <end position="113"/>
    </location>
</feature>
<evidence type="ECO:0000256" key="1">
    <source>
        <dbReference type="ARBA" id="ARBA00022737"/>
    </source>
</evidence>
<dbReference type="Pfam" id="PF12796">
    <property type="entry name" value="Ank_2"/>
    <property type="match status" value="3"/>
</dbReference>
<feature type="compositionally biased region" description="Polar residues" evidence="4">
    <location>
        <begin position="43"/>
        <end position="53"/>
    </location>
</feature>
<dbReference type="Proteomes" id="UP000064525">
    <property type="component" value="Chromosome I"/>
</dbReference>
<reference evidence="6 7" key="1">
    <citation type="journal article" date="2014" name="Genome Announc.">
        <title>Draft genome sequences of eight enterohepatic helicobacter species isolated from both laboratory and wild rodents.</title>
        <authorList>
            <person name="Sheh A."/>
            <person name="Shen Z."/>
            <person name="Fox J.G."/>
        </authorList>
    </citation>
    <scope>NUCLEOTIDE SEQUENCE [LARGE SCALE GENOMIC DNA]</scope>
    <source>
        <strain evidence="6 7">MIT 98-6810</strain>
    </source>
</reference>
<organism evidence="5 8">
    <name type="scientific">Helicobacter typhlonius</name>
    <dbReference type="NCBI Taxonomy" id="76936"/>
    <lineage>
        <taxon>Bacteria</taxon>
        <taxon>Pseudomonadati</taxon>
        <taxon>Campylobacterota</taxon>
        <taxon>Epsilonproteobacteria</taxon>
        <taxon>Campylobacterales</taxon>
        <taxon>Helicobacteraceae</taxon>
        <taxon>Helicobacter</taxon>
    </lineage>
</organism>
<dbReference type="OrthoDB" id="198309at2"/>
<evidence type="ECO:0000313" key="8">
    <source>
        <dbReference type="Proteomes" id="UP000064525"/>
    </source>
</evidence>
<evidence type="ECO:0000256" key="2">
    <source>
        <dbReference type="ARBA" id="ARBA00023043"/>
    </source>
</evidence>
<reference evidence="5" key="2">
    <citation type="submission" date="2015-11" db="EMBL/GenBank/DDBJ databases">
        <authorList>
            <person name="Zhang Y."/>
            <person name="Guo Z."/>
        </authorList>
    </citation>
    <scope>NUCLEOTIDE SEQUENCE</scope>
    <source>
        <strain evidence="5">1</strain>
    </source>
</reference>
<dbReference type="PROSITE" id="PS51257">
    <property type="entry name" value="PROKAR_LIPOPROTEIN"/>
    <property type="match status" value="1"/>
</dbReference>
<accession>A0A099UCZ0</accession>
<dbReference type="PROSITE" id="PS50297">
    <property type="entry name" value="ANK_REP_REGION"/>
    <property type="match status" value="3"/>
</dbReference>
<dbReference type="Proteomes" id="UP000029925">
    <property type="component" value="Unassembled WGS sequence"/>
</dbReference>
<name>A0A099UCZ0_9HELI</name>
<dbReference type="EMBL" id="LN907858">
    <property type="protein sequence ID" value="CUU40770.1"/>
    <property type="molecule type" value="Genomic_DNA"/>
</dbReference>
<reference evidence="8" key="3">
    <citation type="submission" date="2015-11" db="EMBL/GenBank/DDBJ databases">
        <authorList>
            <person name="Anvar S.Y."/>
        </authorList>
    </citation>
    <scope>NUCLEOTIDE SEQUENCE [LARGE SCALE GENOMIC DNA]</scope>
</reference>
<keyword evidence="7" id="KW-1185">Reference proteome</keyword>
<feature type="region of interest" description="Disordered" evidence="4">
    <location>
        <begin position="35"/>
        <end position="62"/>
    </location>
</feature>
<dbReference type="SUPFAM" id="SSF48403">
    <property type="entry name" value="Ankyrin repeat"/>
    <property type="match status" value="2"/>
</dbReference>
<protein>
    <submittedName>
        <fullName evidence="6">Ankyrin repeat domain-containing protein</fullName>
    </submittedName>
    <submittedName>
        <fullName evidence="5">Predicted secreted protein</fullName>
    </submittedName>
</protein>
<dbReference type="InterPro" id="IPR036770">
    <property type="entry name" value="Ankyrin_rpt-contain_sf"/>
</dbReference>
<gene>
    <name evidence="5" type="ORF">BN2458_PEG1887</name>
    <name evidence="6" type="ORF">LS75_003230</name>
</gene>
<dbReference type="STRING" id="76936.BN2458_PEG1887"/>
<dbReference type="Gene3D" id="1.25.40.20">
    <property type="entry name" value="Ankyrin repeat-containing domain"/>
    <property type="match status" value="3"/>
</dbReference>
<dbReference type="SMART" id="SM00248">
    <property type="entry name" value="ANK"/>
    <property type="match status" value="7"/>
</dbReference>
<feature type="repeat" description="ANK" evidence="3">
    <location>
        <begin position="397"/>
        <end position="429"/>
    </location>
</feature>
<dbReference type="InterPro" id="IPR002110">
    <property type="entry name" value="Ankyrin_rpt"/>
</dbReference>
<dbReference type="GeneID" id="78152012"/>
<evidence type="ECO:0000313" key="5">
    <source>
        <dbReference type="EMBL" id="CUU40770.1"/>
    </source>
</evidence>
<dbReference type="PANTHER" id="PTHR24171">
    <property type="entry name" value="ANKYRIN REPEAT DOMAIN-CONTAINING PROTEIN 39-RELATED"/>
    <property type="match status" value="1"/>
</dbReference>
<feature type="repeat" description="ANK" evidence="3">
    <location>
        <begin position="114"/>
        <end position="150"/>
    </location>
</feature>
<proteinExistence type="predicted"/>
<feature type="repeat" description="ANK" evidence="3">
    <location>
        <begin position="244"/>
        <end position="276"/>
    </location>
</feature>
<dbReference type="EMBL" id="JRPF02000003">
    <property type="protein sequence ID" value="TLD78781.1"/>
    <property type="molecule type" value="Genomic_DNA"/>
</dbReference>
<dbReference type="RefSeq" id="WP_034327491.1">
    <property type="nucleotide sequence ID" value="NZ_CAJTQN010000001.1"/>
</dbReference>
<evidence type="ECO:0000256" key="3">
    <source>
        <dbReference type="PROSITE-ProRule" id="PRU00023"/>
    </source>
</evidence>
<feature type="repeat" description="ANK" evidence="3">
    <location>
        <begin position="276"/>
        <end position="308"/>
    </location>
</feature>
<evidence type="ECO:0000256" key="4">
    <source>
        <dbReference type="SAM" id="MobiDB-lite"/>
    </source>
</evidence>
<evidence type="ECO:0000313" key="6">
    <source>
        <dbReference type="EMBL" id="TLD78781.1"/>
    </source>
</evidence>